<protein>
    <submittedName>
        <fullName evidence="1">Uncharacterized protein</fullName>
    </submittedName>
</protein>
<organism evidence="1">
    <name type="scientific">Coccolithus braarudii</name>
    <dbReference type="NCBI Taxonomy" id="221442"/>
    <lineage>
        <taxon>Eukaryota</taxon>
        <taxon>Haptista</taxon>
        <taxon>Haptophyta</taxon>
        <taxon>Prymnesiophyceae</taxon>
        <taxon>Coccolithales</taxon>
        <taxon>Coccolithaceae</taxon>
        <taxon>Coccolithus</taxon>
    </lineage>
</organism>
<proteinExistence type="predicted"/>
<accession>A0A7S0Q6Y7</accession>
<gene>
    <name evidence="1" type="ORF">CPEL01642_LOCUS16632</name>
</gene>
<name>A0A7S0Q6Y7_9EUKA</name>
<sequence length="153" mass="16802">MAAAEEDALSAFFSQAIANVTALSLSSSIPTVASVAYSLSSAIARITHLSLGCSHRFYETEVKRRVVAQLREEFAAASIRPHVARLDELLHAELLSTRDVDSHESHVPLRTQLHGELLASGPILTEQLMLGWVVRTKLPSCPRDLVCHALRFF</sequence>
<dbReference type="AlphaFoldDB" id="A0A7S0Q6Y7"/>
<reference evidence="1" key="1">
    <citation type="submission" date="2021-01" db="EMBL/GenBank/DDBJ databases">
        <authorList>
            <person name="Corre E."/>
            <person name="Pelletier E."/>
            <person name="Niang G."/>
            <person name="Scheremetjew M."/>
            <person name="Finn R."/>
            <person name="Kale V."/>
            <person name="Holt S."/>
            <person name="Cochrane G."/>
            <person name="Meng A."/>
            <person name="Brown T."/>
            <person name="Cohen L."/>
        </authorList>
    </citation>
    <scope>NUCLEOTIDE SEQUENCE</scope>
    <source>
        <strain evidence="1">PLY182g</strain>
    </source>
</reference>
<dbReference type="EMBL" id="HBEY01034842">
    <property type="protein sequence ID" value="CAD8613252.1"/>
    <property type="molecule type" value="Transcribed_RNA"/>
</dbReference>
<evidence type="ECO:0000313" key="1">
    <source>
        <dbReference type="EMBL" id="CAD8613252.1"/>
    </source>
</evidence>